<dbReference type="InterPro" id="IPR036217">
    <property type="entry name" value="MethylDNA_cys_MeTrfase_DNAb"/>
</dbReference>
<dbReference type="NCBIfam" id="TIGR00589">
    <property type="entry name" value="ogt"/>
    <property type="match status" value="1"/>
</dbReference>
<dbReference type="PANTHER" id="PTHR10815">
    <property type="entry name" value="METHYLATED-DNA--PROTEIN-CYSTEINE METHYLTRANSFERASE"/>
    <property type="match status" value="1"/>
</dbReference>
<dbReference type="OrthoDB" id="9802228at2"/>
<dbReference type="Pfam" id="PF01035">
    <property type="entry name" value="DNA_binding_1"/>
    <property type="match status" value="1"/>
</dbReference>
<dbReference type="GO" id="GO:0006281">
    <property type="term" value="P:DNA repair"/>
    <property type="evidence" value="ECO:0007669"/>
    <property type="project" value="UniProtKB-KW"/>
</dbReference>
<keyword evidence="5 11" id="KW-0808">Transferase</keyword>
<evidence type="ECO:0000256" key="5">
    <source>
        <dbReference type="ARBA" id="ARBA00022679"/>
    </source>
</evidence>
<protein>
    <recommendedName>
        <fullName evidence="3">methylated-DNA--[protein]-cysteine S-methyltransferase</fullName>
        <ecNumber evidence="3">2.1.1.63</ecNumber>
    </recommendedName>
</protein>
<evidence type="ECO:0000259" key="10">
    <source>
        <dbReference type="Pfam" id="PF02870"/>
    </source>
</evidence>
<dbReference type="Proteomes" id="UP000076335">
    <property type="component" value="Unassembled WGS sequence"/>
</dbReference>
<evidence type="ECO:0000256" key="8">
    <source>
        <dbReference type="ARBA" id="ARBA00049348"/>
    </source>
</evidence>
<evidence type="ECO:0000256" key="3">
    <source>
        <dbReference type="ARBA" id="ARBA00011918"/>
    </source>
</evidence>
<evidence type="ECO:0000256" key="2">
    <source>
        <dbReference type="ARBA" id="ARBA00008711"/>
    </source>
</evidence>
<dbReference type="FunFam" id="1.10.10.10:FF:000214">
    <property type="entry name" value="Methylated-DNA--protein-cysteine methyltransferase"/>
    <property type="match status" value="1"/>
</dbReference>
<comment type="catalytic activity">
    <reaction evidence="1">
        <text>a 4-O-methyl-thymidine in DNA + L-cysteinyl-[protein] = a thymidine in DNA + S-methyl-L-cysteinyl-[protein]</text>
        <dbReference type="Rhea" id="RHEA:53428"/>
        <dbReference type="Rhea" id="RHEA-COMP:10131"/>
        <dbReference type="Rhea" id="RHEA-COMP:10132"/>
        <dbReference type="Rhea" id="RHEA-COMP:13555"/>
        <dbReference type="Rhea" id="RHEA-COMP:13556"/>
        <dbReference type="ChEBI" id="CHEBI:29950"/>
        <dbReference type="ChEBI" id="CHEBI:82612"/>
        <dbReference type="ChEBI" id="CHEBI:137386"/>
        <dbReference type="ChEBI" id="CHEBI:137387"/>
        <dbReference type="EC" id="2.1.1.63"/>
    </reaction>
</comment>
<keyword evidence="4 11" id="KW-0489">Methyltransferase</keyword>
<dbReference type="SUPFAM" id="SSF46767">
    <property type="entry name" value="Methylated DNA-protein cysteine methyltransferase, C-terminal domain"/>
    <property type="match status" value="1"/>
</dbReference>
<name>A0A154L4E6_9PROT</name>
<evidence type="ECO:0000259" key="9">
    <source>
        <dbReference type="Pfam" id="PF01035"/>
    </source>
</evidence>
<keyword evidence="7" id="KW-0234">DNA repair</keyword>
<evidence type="ECO:0000313" key="11">
    <source>
        <dbReference type="EMBL" id="KZB64125.1"/>
    </source>
</evidence>
<dbReference type="InterPro" id="IPR014048">
    <property type="entry name" value="MethylDNA_cys_MeTrfase_DNA-bd"/>
</dbReference>
<dbReference type="GO" id="GO:0003908">
    <property type="term" value="F:methylated-DNA-[protein]-cysteine S-methyltransferase activity"/>
    <property type="evidence" value="ECO:0007669"/>
    <property type="project" value="UniProtKB-EC"/>
</dbReference>
<evidence type="ECO:0000256" key="7">
    <source>
        <dbReference type="ARBA" id="ARBA00023204"/>
    </source>
</evidence>
<dbReference type="AlphaFoldDB" id="A0A154L4E6"/>
<dbReference type="EC" id="2.1.1.63" evidence="3"/>
<feature type="domain" description="Methylguanine DNA methyltransferase ribonuclease-like" evidence="10">
    <location>
        <begin position="12"/>
        <end position="77"/>
    </location>
</feature>
<keyword evidence="6" id="KW-0227">DNA damage</keyword>
<dbReference type="InterPro" id="IPR008332">
    <property type="entry name" value="MethylG_MeTrfase_N"/>
</dbReference>
<feature type="domain" description="Methylated-DNA-[protein]-cysteine S-methyltransferase DNA binding" evidence="9">
    <location>
        <begin position="89"/>
        <end position="168"/>
    </location>
</feature>
<dbReference type="GO" id="GO:0032259">
    <property type="term" value="P:methylation"/>
    <property type="evidence" value="ECO:0007669"/>
    <property type="project" value="UniProtKB-KW"/>
</dbReference>
<accession>A0A154L4E6</accession>
<evidence type="ECO:0000256" key="6">
    <source>
        <dbReference type="ARBA" id="ARBA00022763"/>
    </source>
</evidence>
<comment type="catalytic activity">
    <reaction evidence="8">
        <text>a 6-O-methyl-2'-deoxyguanosine in DNA + L-cysteinyl-[protein] = S-methyl-L-cysteinyl-[protein] + a 2'-deoxyguanosine in DNA</text>
        <dbReference type="Rhea" id="RHEA:24000"/>
        <dbReference type="Rhea" id="RHEA-COMP:10131"/>
        <dbReference type="Rhea" id="RHEA-COMP:10132"/>
        <dbReference type="Rhea" id="RHEA-COMP:11367"/>
        <dbReference type="Rhea" id="RHEA-COMP:11368"/>
        <dbReference type="ChEBI" id="CHEBI:29950"/>
        <dbReference type="ChEBI" id="CHEBI:82612"/>
        <dbReference type="ChEBI" id="CHEBI:85445"/>
        <dbReference type="ChEBI" id="CHEBI:85448"/>
        <dbReference type="EC" id="2.1.1.63"/>
    </reaction>
</comment>
<comment type="caution">
    <text evidence="11">The sequence shown here is derived from an EMBL/GenBank/DDBJ whole genome shotgun (WGS) entry which is preliminary data.</text>
</comment>
<gene>
    <name evidence="11" type="ORF">AUP42_20300</name>
</gene>
<evidence type="ECO:0000256" key="1">
    <source>
        <dbReference type="ARBA" id="ARBA00001286"/>
    </source>
</evidence>
<evidence type="ECO:0000256" key="4">
    <source>
        <dbReference type="ARBA" id="ARBA00022603"/>
    </source>
</evidence>
<dbReference type="PANTHER" id="PTHR10815:SF5">
    <property type="entry name" value="METHYLATED-DNA--PROTEIN-CYSTEINE METHYLTRANSFERASE"/>
    <property type="match status" value="1"/>
</dbReference>
<dbReference type="Pfam" id="PF02870">
    <property type="entry name" value="Methyltransf_1N"/>
    <property type="match status" value="1"/>
</dbReference>
<dbReference type="Gene3D" id="3.30.160.70">
    <property type="entry name" value="Methylated DNA-protein cysteine methyltransferase domain"/>
    <property type="match status" value="1"/>
</dbReference>
<dbReference type="SUPFAM" id="SSF53155">
    <property type="entry name" value="Methylated DNA-protein cysteine methyltransferase domain"/>
    <property type="match status" value="1"/>
</dbReference>
<dbReference type="CDD" id="cd06445">
    <property type="entry name" value="ATase"/>
    <property type="match status" value="1"/>
</dbReference>
<reference evidence="11 12" key="1">
    <citation type="submission" date="2015-12" db="EMBL/GenBank/DDBJ databases">
        <title>Genome sequence of Thalassospira lucentensis MCCC 1A02072.</title>
        <authorList>
            <person name="Lu L."/>
            <person name="Lai Q."/>
            <person name="Shao Z."/>
            <person name="Qian P."/>
        </authorList>
    </citation>
    <scope>NUCLEOTIDE SEQUENCE [LARGE SCALE GENOMIC DNA]</scope>
    <source>
        <strain evidence="11 12">MCCC 1A02072</strain>
    </source>
</reference>
<dbReference type="InterPro" id="IPR001497">
    <property type="entry name" value="MethylDNA_cys_MeTrfase_AS"/>
</dbReference>
<evidence type="ECO:0000313" key="12">
    <source>
        <dbReference type="Proteomes" id="UP000076335"/>
    </source>
</evidence>
<organism evidence="11 12">
    <name type="scientific">Thalassospira lucentensis</name>
    <dbReference type="NCBI Taxonomy" id="168935"/>
    <lineage>
        <taxon>Bacteria</taxon>
        <taxon>Pseudomonadati</taxon>
        <taxon>Pseudomonadota</taxon>
        <taxon>Alphaproteobacteria</taxon>
        <taxon>Rhodospirillales</taxon>
        <taxon>Thalassospiraceae</taxon>
        <taxon>Thalassospira</taxon>
    </lineage>
</organism>
<sequence length="175" mass="19363">MIMTTRIDIARYHSPIGKLSLAMVDGKLVHLDFENNDDRLHTIQTRRFKNIDWHEGGTAPKSVTDWLDGYFAGRLMPLPMAYIRMIGTDFQKSVWDALIMIPSGESRSYAGQADILGNPKAVRAVARANALNPVSIIVPCHRVIGSDGTLTGYAGGLDRKRWLLDHEASMATKAA</sequence>
<dbReference type="EMBL" id="LPVY01000013">
    <property type="protein sequence ID" value="KZB64125.1"/>
    <property type="molecule type" value="Genomic_DNA"/>
</dbReference>
<dbReference type="PROSITE" id="PS00374">
    <property type="entry name" value="MGMT"/>
    <property type="match status" value="1"/>
</dbReference>
<dbReference type="InterPro" id="IPR036388">
    <property type="entry name" value="WH-like_DNA-bd_sf"/>
</dbReference>
<dbReference type="InterPro" id="IPR036631">
    <property type="entry name" value="MGMT_N_sf"/>
</dbReference>
<comment type="similarity">
    <text evidence="2">Belongs to the MGMT family.</text>
</comment>
<proteinExistence type="inferred from homology"/>
<dbReference type="Gene3D" id="1.10.10.10">
    <property type="entry name" value="Winged helix-like DNA-binding domain superfamily/Winged helix DNA-binding domain"/>
    <property type="match status" value="1"/>
</dbReference>